<name>A0AAD2FSR7_9STRA</name>
<reference evidence="1" key="1">
    <citation type="submission" date="2023-08" db="EMBL/GenBank/DDBJ databases">
        <authorList>
            <person name="Audoor S."/>
            <person name="Bilcke G."/>
        </authorList>
    </citation>
    <scope>NUCLEOTIDE SEQUENCE</scope>
</reference>
<dbReference type="AlphaFoldDB" id="A0AAD2FSR7"/>
<keyword evidence="2" id="KW-1185">Reference proteome</keyword>
<sequence length="219" mass="24730">MEANFQAHQLETGTSFGLLQQVYTNKAILASDTWMKRVWHELEGLDIYVACDSPALSHRCTDDSLLRDLFINLEVEQEELLWLNWCQMFLQPLGPWTDPLEDWNWLLSPTTGRFHRHGATWKQFSPEGSSTTSRRYAPAPSYPSCPWWTAPLPCDVLCATVRPITGSDSVLLTGTGRASKPSPPNSPSILQAWQTAAELCTDYYGWVLDEIEVHGEEAT</sequence>
<accession>A0AAD2FSR7</accession>
<proteinExistence type="predicted"/>
<evidence type="ECO:0000313" key="2">
    <source>
        <dbReference type="Proteomes" id="UP001295423"/>
    </source>
</evidence>
<organism evidence="1 2">
    <name type="scientific">Cylindrotheca closterium</name>
    <dbReference type="NCBI Taxonomy" id="2856"/>
    <lineage>
        <taxon>Eukaryota</taxon>
        <taxon>Sar</taxon>
        <taxon>Stramenopiles</taxon>
        <taxon>Ochrophyta</taxon>
        <taxon>Bacillariophyta</taxon>
        <taxon>Bacillariophyceae</taxon>
        <taxon>Bacillariophycidae</taxon>
        <taxon>Bacillariales</taxon>
        <taxon>Bacillariaceae</taxon>
        <taxon>Cylindrotheca</taxon>
    </lineage>
</organism>
<dbReference type="EMBL" id="CAKOGP040001797">
    <property type="protein sequence ID" value="CAJ1952086.1"/>
    <property type="molecule type" value="Genomic_DNA"/>
</dbReference>
<gene>
    <name evidence="1" type="ORF">CYCCA115_LOCUS13384</name>
</gene>
<evidence type="ECO:0000313" key="1">
    <source>
        <dbReference type="EMBL" id="CAJ1952086.1"/>
    </source>
</evidence>
<comment type="caution">
    <text evidence="1">The sequence shown here is derived from an EMBL/GenBank/DDBJ whole genome shotgun (WGS) entry which is preliminary data.</text>
</comment>
<dbReference type="Proteomes" id="UP001295423">
    <property type="component" value="Unassembled WGS sequence"/>
</dbReference>
<protein>
    <submittedName>
        <fullName evidence="1">Uncharacterized protein</fullName>
    </submittedName>
</protein>